<dbReference type="Proteomes" id="UP000017559">
    <property type="component" value="Unassembled WGS sequence"/>
</dbReference>
<dbReference type="EMBL" id="AWSO01001078">
    <property type="protein sequence ID" value="ESK85402.1"/>
    <property type="molecule type" value="Genomic_DNA"/>
</dbReference>
<evidence type="ECO:0000313" key="3">
    <source>
        <dbReference type="Proteomes" id="UP000017559"/>
    </source>
</evidence>
<proteinExistence type="predicted"/>
<sequence>MLLGCYVLFAGVDGMANNVMDENSADDVNIGPDQNEPDHELDGTLTVDSAGINEHLYCLDLNLPHTNLLFSQLLVTRARNMEILEREWRRSHKVKKQIASSIATGGEAGSVSIGRRVSHKEATHQSDVPAIPISWMKYDHLDH</sequence>
<feature type="region of interest" description="Disordered" evidence="1">
    <location>
        <begin position="23"/>
        <end position="42"/>
    </location>
</feature>
<evidence type="ECO:0000313" key="2">
    <source>
        <dbReference type="EMBL" id="ESK85402.1"/>
    </source>
</evidence>
<keyword evidence="3" id="KW-1185">Reference proteome</keyword>
<dbReference type="HOGENOM" id="CLU_1806683_0_0_1"/>
<dbReference type="AlphaFoldDB" id="V2WUY2"/>
<organism evidence="2 3">
    <name type="scientific">Moniliophthora roreri (strain MCA 2997)</name>
    <name type="common">Cocoa frosty pod rot fungus</name>
    <name type="synonym">Crinipellis roreri</name>
    <dbReference type="NCBI Taxonomy" id="1381753"/>
    <lineage>
        <taxon>Eukaryota</taxon>
        <taxon>Fungi</taxon>
        <taxon>Dikarya</taxon>
        <taxon>Basidiomycota</taxon>
        <taxon>Agaricomycotina</taxon>
        <taxon>Agaricomycetes</taxon>
        <taxon>Agaricomycetidae</taxon>
        <taxon>Agaricales</taxon>
        <taxon>Marasmiineae</taxon>
        <taxon>Marasmiaceae</taxon>
        <taxon>Moniliophthora</taxon>
    </lineage>
</organism>
<protein>
    <submittedName>
        <fullName evidence="2">Uncharacterized protein</fullName>
    </submittedName>
</protein>
<evidence type="ECO:0000256" key="1">
    <source>
        <dbReference type="SAM" id="MobiDB-lite"/>
    </source>
</evidence>
<comment type="caution">
    <text evidence="2">The sequence shown here is derived from an EMBL/GenBank/DDBJ whole genome shotgun (WGS) entry which is preliminary data.</text>
</comment>
<reference evidence="2 3" key="1">
    <citation type="journal article" date="2014" name="BMC Genomics">
        <title>Genome and secretome analysis of the hemibiotrophic fungal pathogen, Moniliophthora roreri, which causes frosty pod rot disease of cacao: mechanisms of the biotrophic and necrotrophic phases.</title>
        <authorList>
            <person name="Meinhardt L.W."/>
            <person name="Costa G.G.L."/>
            <person name="Thomazella D.P.T."/>
            <person name="Teixeira P.J.P.L."/>
            <person name="Carazzolle M.F."/>
            <person name="Schuster S.C."/>
            <person name="Carlson J.E."/>
            <person name="Guiltinan M.J."/>
            <person name="Mieczkowski P."/>
            <person name="Farmer A."/>
            <person name="Ramaraj T."/>
            <person name="Crozier J."/>
            <person name="Davis R.E."/>
            <person name="Shao J."/>
            <person name="Melnick R.L."/>
            <person name="Pereira G.A.G."/>
            <person name="Bailey B.A."/>
        </authorList>
    </citation>
    <scope>NUCLEOTIDE SEQUENCE [LARGE SCALE GENOMIC DNA]</scope>
    <source>
        <strain evidence="2 3">MCA 2997</strain>
    </source>
</reference>
<dbReference type="KEGG" id="mrr:Moror_5906"/>
<accession>V2WUY2</accession>
<gene>
    <name evidence="2" type="ORF">Moror_5906</name>
</gene>
<name>V2WUY2_MONRO</name>